<keyword evidence="2" id="KW-0812">Transmembrane</keyword>
<keyword evidence="2" id="KW-0472">Membrane</keyword>
<reference evidence="3 4" key="1">
    <citation type="journal article" date="2021" name="MBio">
        <title>A New Model Trypanosomatid, Novymonas esmeraldas: Genomic Perception of Its 'Candidatus Pandoraea novymonadis' Endosymbiont.</title>
        <authorList>
            <person name="Zakharova A."/>
            <person name="Saura A."/>
            <person name="Butenko A."/>
            <person name="Podesvova L."/>
            <person name="Warmusova S."/>
            <person name="Kostygov A.Y."/>
            <person name="Nenarokova A."/>
            <person name="Lukes J."/>
            <person name="Opperdoes F.R."/>
            <person name="Yurchenko V."/>
        </authorList>
    </citation>
    <scope>NUCLEOTIDE SEQUENCE [LARGE SCALE GENOMIC DNA]</scope>
    <source>
        <strain evidence="3 4">E262AT.01</strain>
    </source>
</reference>
<organism evidence="3 4">
    <name type="scientific">Novymonas esmeraldas</name>
    <dbReference type="NCBI Taxonomy" id="1808958"/>
    <lineage>
        <taxon>Eukaryota</taxon>
        <taxon>Discoba</taxon>
        <taxon>Euglenozoa</taxon>
        <taxon>Kinetoplastea</taxon>
        <taxon>Metakinetoplastina</taxon>
        <taxon>Trypanosomatida</taxon>
        <taxon>Trypanosomatidae</taxon>
        <taxon>Novymonas</taxon>
    </lineage>
</organism>
<keyword evidence="2" id="KW-1133">Transmembrane helix</keyword>
<evidence type="ECO:0000313" key="4">
    <source>
        <dbReference type="Proteomes" id="UP001430356"/>
    </source>
</evidence>
<proteinExistence type="predicted"/>
<evidence type="ECO:0000313" key="3">
    <source>
        <dbReference type="EMBL" id="KAK7200852.1"/>
    </source>
</evidence>
<feature type="compositionally biased region" description="Low complexity" evidence="1">
    <location>
        <begin position="27"/>
        <end position="44"/>
    </location>
</feature>
<dbReference type="EMBL" id="JAECZO010000009">
    <property type="protein sequence ID" value="KAK7200852.1"/>
    <property type="molecule type" value="Genomic_DNA"/>
</dbReference>
<feature type="region of interest" description="Disordered" evidence="1">
    <location>
        <begin position="1"/>
        <end position="45"/>
    </location>
</feature>
<evidence type="ECO:0000256" key="2">
    <source>
        <dbReference type="SAM" id="Phobius"/>
    </source>
</evidence>
<feature type="transmembrane region" description="Helical" evidence="2">
    <location>
        <begin position="166"/>
        <end position="186"/>
    </location>
</feature>
<keyword evidence="4" id="KW-1185">Reference proteome</keyword>
<accession>A0AAW0F2S7</accession>
<dbReference type="Proteomes" id="UP001430356">
    <property type="component" value="Unassembled WGS sequence"/>
</dbReference>
<gene>
    <name evidence="3" type="ORF">NESM_000143700</name>
</gene>
<sequence>MSASPPSAGASPASGADAARSTPPTDALPQPAASAAPSNTAAPARRTRLLKDVEAEENRYLYETLYKSLDDTTDTAIREELTVGDTVRLAREAKVEFIKAATMPIGEKAKNCSALLRHFSERQNAQVVYVFIVFSVLMMTMPLVVLLIGMKLIAPWLGADPTTCGGGLAVLTAVILMMAYVAYAIVEDTRRGTADAPVTDSKKRQ</sequence>
<feature type="compositionally biased region" description="Low complexity" evidence="1">
    <location>
        <begin position="1"/>
        <end position="19"/>
    </location>
</feature>
<comment type="caution">
    <text evidence="3">The sequence shown here is derived from an EMBL/GenBank/DDBJ whole genome shotgun (WGS) entry which is preliminary data.</text>
</comment>
<protein>
    <submittedName>
        <fullName evidence="3">Uncharacterized protein</fullName>
    </submittedName>
</protein>
<dbReference type="AlphaFoldDB" id="A0AAW0F2S7"/>
<feature type="transmembrane region" description="Helical" evidence="2">
    <location>
        <begin position="127"/>
        <end position="154"/>
    </location>
</feature>
<evidence type="ECO:0000256" key="1">
    <source>
        <dbReference type="SAM" id="MobiDB-lite"/>
    </source>
</evidence>
<name>A0AAW0F2S7_9TRYP</name>